<name>A0ABT1KC02_9ACTN</name>
<dbReference type="EMBL" id="JAMZEC010000001">
    <property type="protein sequence ID" value="MCP2351222.1"/>
    <property type="molecule type" value="Genomic_DNA"/>
</dbReference>
<gene>
    <name evidence="1" type="ORF">HD595_007344</name>
</gene>
<dbReference type="InterPro" id="IPR049735">
    <property type="entry name" value="NovE/LmbU-like"/>
</dbReference>
<evidence type="ECO:0000313" key="1">
    <source>
        <dbReference type="EMBL" id="MCP2351222.1"/>
    </source>
</evidence>
<sequence length="218" mass="25233">MKPSRPTGSRRESLCEKGEGRLSLDHSALARQTSLDLRDGLALDEWQRIGLQIFRISDSSTWWLGDWLDYGSRHYPDRYRRAIEETGLDYQTLRNYAWVARKFPPRRRRAALSFHHHMEVAALPEHEQDAWLREAESRGWSRNQLRQQIRKPSARPAESAVVQVRVGIPPDQLQRWEEAAGRAQRDLLGWILDILNEAARSTVALTEAVQPARPVPLE</sequence>
<dbReference type="RefSeq" id="WP_253777349.1">
    <property type="nucleotide sequence ID" value="NZ_BAAAVE010000002.1"/>
</dbReference>
<proteinExistence type="predicted"/>
<dbReference type="NCBIfam" id="NF038070">
    <property type="entry name" value="LmbU_fam_TF"/>
    <property type="match status" value="1"/>
</dbReference>
<evidence type="ECO:0000313" key="2">
    <source>
        <dbReference type="Proteomes" id="UP001320766"/>
    </source>
</evidence>
<comment type="caution">
    <text evidence="1">The sequence shown here is derived from an EMBL/GenBank/DDBJ whole genome shotgun (WGS) entry which is preliminary data.</text>
</comment>
<protein>
    <recommendedName>
        <fullName evidence="3">LmbU</fullName>
    </recommendedName>
</protein>
<dbReference type="Proteomes" id="UP001320766">
    <property type="component" value="Unassembled WGS sequence"/>
</dbReference>
<accession>A0ABT1KC02</accession>
<keyword evidence="2" id="KW-1185">Reference proteome</keyword>
<evidence type="ECO:0008006" key="3">
    <source>
        <dbReference type="Google" id="ProtNLM"/>
    </source>
</evidence>
<organism evidence="1 2">
    <name type="scientific">Nonomuraea roseoviolacea subsp. carminata</name>
    <dbReference type="NCBI Taxonomy" id="160689"/>
    <lineage>
        <taxon>Bacteria</taxon>
        <taxon>Bacillati</taxon>
        <taxon>Actinomycetota</taxon>
        <taxon>Actinomycetes</taxon>
        <taxon>Streptosporangiales</taxon>
        <taxon>Streptosporangiaceae</taxon>
        <taxon>Nonomuraea</taxon>
    </lineage>
</organism>
<reference evidence="1 2" key="1">
    <citation type="submission" date="2022-06" db="EMBL/GenBank/DDBJ databases">
        <title>Sequencing the genomes of 1000 actinobacteria strains.</title>
        <authorList>
            <person name="Klenk H.-P."/>
        </authorList>
    </citation>
    <scope>NUCLEOTIDE SEQUENCE [LARGE SCALE GENOMIC DNA]</scope>
    <source>
        <strain evidence="1 2">DSM 44170</strain>
    </source>
</reference>